<reference evidence="2 3" key="1">
    <citation type="submission" date="2018-09" db="EMBL/GenBank/DDBJ databases">
        <title>Altererythrobacter spongiae sp. nov., isolated from a marine sponge.</title>
        <authorList>
            <person name="Zhuang L."/>
            <person name="Luo L."/>
        </authorList>
    </citation>
    <scope>NUCLEOTIDE SEQUENCE [LARGE SCALE GENOMIC DNA]</scope>
    <source>
        <strain evidence="2 3">HN-Y73</strain>
    </source>
</reference>
<keyword evidence="1" id="KW-1133">Transmembrane helix</keyword>
<proteinExistence type="predicted"/>
<feature type="transmembrane region" description="Helical" evidence="1">
    <location>
        <begin position="61"/>
        <end position="82"/>
    </location>
</feature>
<feature type="transmembrane region" description="Helical" evidence="1">
    <location>
        <begin position="32"/>
        <end position="49"/>
    </location>
</feature>
<feature type="transmembrane region" description="Helical" evidence="1">
    <location>
        <begin position="212"/>
        <end position="229"/>
    </location>
</feature>
<dbReference type="Proteomes" id="UP000284395">
    <property type="component" value="Unassembled WGS sequence"/>
</dbReference>
<accession>A0A420EPF5</accession>
<evidence type="ECO:0000256" key="1">
    <source>
        <dbReference type="SAM" id="Phobius"/>
    </source>
</evidence>
<dbReference type="OrthoDB" id="1145132at2"/>
<dbReference type="EMBL" id="RAPF01000002">
    <property type="protein sequence ID" value="RKF22559.1"/>
    <property type="molecule type" value="Genomic_DNA"/>
</dbReference>
<dbReference type="RefSeq" id="WP_120323755.1">
    <property type="nucleotide sequence ID" value="NZ_RAPF01000002.1"/>
</dbReference>
<evidence type="ECO:0000313" key="3">
    <source>
        <dbReference type="Proteomes" id="UP000284395"/>
    </source>
</evidence>
<keyword evidence="1" id="KW-0812">Transmembrane</keyword>
<sequence length="232" mass="23621">MMMTVIVIIVVSGALLLGAAWGSFGHLPDRLRGFLIALAGGALVLSLVTELIEPSVERSSAIVALGGVAVGAAVFTFVDYLIDEKWGPDSGGGLLAALSLDGIPENLALGVALIGAGPTEVAALAGSIFLSNLPEAAGGARLMVQQGRSGWRVLGIWALTALILSAAALIGFLSMENAGERTLAAIRCVAAGAVVASLATEVFPQAYREDRHLAGIATALGLILALWLGELR</sequence>
<keyword evidence="1" id="KW-0472">Membrane</keyword>
<protein>
    <submittedName>
        <fullName evidence="2">Zinc transporter</fullName>
    </submittedName>
</protein>
<evidence type="ECO:0000313" key="2">
    <source>
        <dbReference type="EMBL" id="RKF22559.1"/>
    </source>
</evidence>
<feature type="transmembrane region" description="Helical" evidence="1">
    <location>
        <begin position="181"/>
        <end position="200"/>
    </location>
</feature>
<keyword evidence="3" id="KW-1185">Reference proteome</keyword>
<feature type="transmembrane region" description="Helical" evidence="1">
    <location>
        <begin position="151"/>
        <end position="175"/>
    </location>
</feature>
<name>A0A420EPF5_9SPHN</name>
<organism evidence="2 3">
    <name type="scientific">Altericroceibacterium spongiae</name>
    <dbReference type="NCBI Taxonomy" id="2320269"/>
    <lineage>
        <taxon>Bacteria</taxon>
        <taxon>Pseudomonadati</taxon>
        <taxon>Pseudomonadota</taxon>
        <taxon>Alphaproteobacteria</taxon>
        <taxon>Sphingomonadales</taxon>
        <taxon>Erythrobacteraceae</taxon>
        <taxon>Altericroceibacterium</taxon>
    </lineage>
</organism>
<feature type="transmembrane region" description="Helical" evidence="1">
    <location>
        <begin position="107"/>
        <end position="130"/>
    </location>
</feature>
<comment type="caution">
    <text evidence="2">The sequence shown here is derived from an EMBL/GenBank/DDBJ whole genome shotgun (WGS) entry which is preliminary data.</text>
</comment>
<gene>
    <name evidence="2" type="ORF">D6851_04900</name>
</gene>
<dbReference type="AlphaFoldDB" id="A0A420EPF5"/>